<dbReference type="AlphaFoldDB" id="A0A4C1T4H0"/>
<reference evidence="1 2" key="1">
    <citation type="journal article" date="2019" name="Commun. Biol.">
        <title>The bagworm genome reveals a unique fibroin gene that provides high tensile strength.</title>
        <authorList>
            <person name="Kono N."/>
            <person name="Nakamura H."/>
            <person name="Ohtoshi R."/>
            <person name="Tomita M."/>
            <person name="Numata K."/>
            <person name="Arakawa K."/>
        </authorList>
    </citation>
    <scope>NUCLEOTIDE SEQUENCE [LARGE SCALE GENOMIC DNA]</scope>
</reference>
<organism evidence="1 2">
    <name type="scientific">Eumeta variegata</name>
    <name type="common">Bagworm moth</name>
    <name type="synonym">Eumeta japonica</name>
    <dbReference type="NCBI Taxonomy" id="151549"/>
    <lineage>
        <taxon>Eukaryota</taxon>
        <taxon>Metazoa</taxon>
        <taxon>Ecdysozoa</taxon>
        <taxon>Arthropoda</taxon>
        <taxon>Hexapoda</taxon>
        <taxon>Insecta</taxon>
        <taxon>Pterygota</taxon>
        <taxon>Neoptera</taxon>
        <taxon>Endopterygota</taxon>
        <taxon>Lepidoptera</taxon>
        <taxon>Glossata</taxon>
        <taxon>Ditrysia</taxon>
        <taxon>Tineoidea</taxon>
        <taxon>Psychidae</taxon>
        <taxon>Oiketicinae</taxon>
        <taxon>Eumeta</taxon>
    </lineage>
</organism>
<evidence type="ECO:0000313" key="2">
    <source>
        <dbReference type="Proteomes" id="UP000299102"/>
    </source>
</evidence>
<proteinExistence type="predicted"/>
<evidence type="ECO:0008006" key="3">
    <source>
        <dbReference type="Google" id="ProtNLM"/>
    </source>
</evidence>
<protein>
    <recommendedName>
        <fullName evidence="3">Mos1 transposase HTH domain-containing protein</fullName>
    </recommendedName>
</protein>
<dbReference type="PANTHER" id="PTHR46060:SF1">
    <property type="entry name" value="MARINER MOS1 TRANSPOSASE-LIKE PROTEIN"/>
    <property type="match status" value="1"/>
</dbReference>
<dbReference type="EMBL" id="BGZK01000036">
    <property type="protein sequence ID" value="GBP09423.1"/>
    <property type="molecule type" value="Genomic_DNA"/>
</dbReference>
<keyword evidence="2" id="KW-1185">Reference proteome</keyword>
<dbReference type="PANTHER" id="PTHR46060">
    <property type="entry name" value="MARINER MOS1 TRANSPOSASE-LIKE PROTEIN"/>
    <property type="match status" value="1"/>
</dbReference>
<name>A0A4C1T4H0_EUMVA</name>
<dbReference type="InterPro" id="IPR052709">
    <property type="entry name" value="Transposase-MT_Hybrid"/>
</dbReference>
<sequence length="122" mass="14312">MIFYEFLFHLRQQERLQSAFHGEALSLATVCNWFNEFKHGGINLAEYLREGRPSMATTENNISTVRLLIDNDMSVLSADSDKLKHWDELSAQNLSRKLAVRKLCTWWISYNSIEAQKFRRVD</sequence>
<comment type="caution">
    <text evidence="1">The sequence shown here is derived from an EMBL/GenBank/DDBJ whole genome shotgun (WGS) entry which is preliminary data.</text>
</comment>
<gene>
    <name evidence="1" type="ORF">EVAR_76464_1</name>
</gene>
<dbReference type="OrthoDB" id="10017160at2759"/>
<evidence type="ECO:0000313" key="1">
    <source>
        <dbReference type="EMBL" id="GBP09423.1"/>
    </source>
</evidence>
<accession>A0A4C1T4H0</accession>
<dbReference type="Proteomes" id="UP000299102">
    <property type="component" value="Unassembled WGS sequence"/>
</dbReference>